<dbReference type="KEGG" id="als:DJ013_17410"/>
<evidence type="ECO:0000313" key="3">
    <source>
        <dbReference type="Proteomes" id="UP000249873"/>
    </source>
</evidence>
<name>A0A2Z4GGC9_9BACT</name>
<dbReference type="PANTHER" id="PTHR48079:SF6">
    <property type="entry name" value="NAD(P)-BINDING DOMAIN-CONTAINING PROTEIN-RELATED"/>
    <property type="match status" value="1"/>
</dbReference>
<feature type="domain" description="NAD-dependent epimerase/dehydratase" evidence="1">
    <location>
        <begin position="3"/>
        <end position="185"/>
    </location>
</feature>
<protein>
    <submittedName>
        <fullName evidence="2">Nucleoside-diphosphate-sugar epimerase</fullName>
    </submittedName>
</protein>
<dbReference type="AlphaFoldDB" id="A0A2Z4GGC9"/>
<organism evidence="2 3">
    <name type="scientific">Arcticibacterium luteifluviistationis</name>
    <dbReference type="NCBI Taxonomy" id="1784714"/>
    <lineage>
        <taxon>Bacteria</taxon>
        <taxon>Pseudomonadati</taxon>
        <taxon>Bacteroidota</taxon>
        <taxon>Cytophagia</taxon>
        <taxon>Cytophagales</taxon>
        <taxon>Leadbetterellaceae</taxon>
        <taxon>Arcticibacterium</taxon>
    </lineage>
</organism>
<dbReference type="InterPro" id="IPR001509">
    <property type="entry name" value="Epimerase_deHydtase"/>
</dbReference>
<accession>A0A2Z4GGC9</accession>
<sequence length="297" mass="33217">MSVLITGASGFVGQNLVAFLKSKKIPTVSISLREKRALFIPEHSSTLIHLAGKAHDLKKTSNEAEYFEINTELTKLVYRAFCESKGDTFIYMSSVKAVADNPSEVVDEETLAKPITAYGKSKLAAEEYLLQNKKEGTRLYVLRPCMIHGPKNKGNLNILYRLVRKGIPYPLGRFSNNRSYLSIENLNFVVYELIRNKRIESGVYSLADSESLSTKDLVYLIGESLGKKPMVLSPPIELVKVLAQIGDVFKLALNTERLQKLTGSYLVSNKKIEKAIGRKLPMSAKEGFLLTFRSFLT</sequence>
<dbReference type="GO" id="GO:0004029">
    <property type="term" value="F:aldehyde dehydrogenase (NAD+) activity"/>
    <property type="evidence" value="ECO:0007669"/>
    <property type="project" value="TreeGrafter"/>
</dbReference>
<dbReference type="Pfam" id="PF01370">
    <property type="entry name" value="Epimerase"/>
    <property type="match status" value="1"/>
</dbReference>
<proteinExistence type="predicted"/>
<dbReference type="EMBL" id="CP029480">
    <property type="protein sequence ID" value="AWV99853.1"/>
    <property type="molecule type" value="Genomic_DNA"/>
</dbReference>
<evidence type="ECO:0000313" key="2">
    <source>
        <dbReference type="EMBL" id="AWV99853.1"/>
    </source>
</evidence>
<dbReference type="PANTHER" id="PTHR48079">
    <property type="entry name" value="PROTEIN YEEZ"/>
    <property type="match status" value="1"/>
</dbReference>
<keyword evidence="3" id="KW-1185">Reference proteome</keyword>
<dbReference type="GO" id="GO:0005737">
    <property type="term" value="C:cytoplasm"/>
    <property type="evidence" value="ECO:0007669"/>
    <property type="project" value="TreeGrafter"/>
</dbReference>
<evidence type="ECO:0000259" key="1">
    <source>
        <dbReference type="Pfam" id="PF01370"/>
    </source>
</evidence>
<dbReference type="Gene3D" id="3.40.50.720">
    <property type="entry name" value="NAD(P)-binding Rossmann-like Domain"/>
    <property type="match status" value="1"/>
</dbReference>
<dbReference type="OrthoDB" id="1490291at2"/>
<dbReference type="InterPro" id="IPR036291">
    <property type="entry name" value="NAD(P)-bd_dom_sf"/>
</dbReference>
<dbReference type="RefSeq" id="WP_111373221.1">
    <property type="nucleotide sequence ID" value="NZ_CP029480.1"/>
</dbReference>
<dbReference type="Proteomes" id="UP000249873">
    <property type="component" value="Chromosome"/>
</dbReference>
<reference evidence="2 3" key="1">
    <citation type="submission" date="2018-05" db="EMBL/GenBank/DDBJ databases">
        <title>Complete genome sequence of Arcticibacterium luteifluviistationis SM1504T, a cytophagaceae bacterium isolated from Arctic surface seawater.</title>
        <authorList>
            <person name="Li Y."/>
            <person name="Qin Q.-L."/>
        </authorList>
    </citation>
    <scope>NUCLEOTIDE SEQUENCE [LARGE SCALE GENOMIC DNA]</scope>
    <source>
        <strain evidence="2 3">SM1504</strain>
    </source>
</reference>
<dbReference type="SUPFAM" id="SSF51735">
    <property type="entry name" value="NAD(P)-binding Rossmann-fold domains"/>
    <property type="match status" value="1"/>
</dbReference>
<dbReference type="InterPro" id="IPR051783">
    <property type="entry name" value="NAD(P)-dependent_oxidoreduct"/>
</dbReference>
<gene>
    <name evidence="2" type="ORF">DJ013_17410</name>
</gene>